<reference evidence="1" key="2">
    <citation type="submission" date="2020-09" db="EMBL/GenBank/DDBJ databases">
        <authorList>
            <person name="Sun Q."/>
            <person name="Ohkuma M."/>
        </authorList>
    </citation>
    <scope>NUCLEOTIDE SEQUENCE</scope>
    <source>
        <strain evidence="1">JCM 4386</strain>
    </source>
</reference>
<comment type="caution">
    <text evidence="1">The sequence shown here is derived from an EMBL/GenBank/DDBJ whole genome shotgun (WGS) entry which is preliminary data.</text>
</comment>
<evidence type="ECO:0000313" key="1">
    <source>
        <dbReference type="EMBL" id="GGR78797.1"/>
    </source>
</evidence>
<accession>A0A918L215</accession>
<reference evidence="1" key="1">
    <citation type="journal article" date="2014" name="Int. J. Syst. Evol. Microbiol.">
        <title>Complete genome sequence of Corynebacterium casei LMG S-19264T (=DSM 44701T), isolated from a smear-ripened cheese.</title>
        <authorList>
            <consortium name="US DOE Joint Genome Institute (JGI-PGF)"/>
            <person name="Walter F."/>
            <person name="Albersmeier A."/>
            <person name="Kalinowski J."/>
            <person name="Ruckert C."/>
        </authorList>
    </citation>
    <scope>NUCLEOTIDE SEQUENCE</scope>
    <source>
        <strain evidence="1">JCM 4386</strain>
    </source>
</reference>
<dbReference type="AlphaFoldDB" id="A0A918L215"/>
<name>A0A918L215_9ACTN</name>
<dbReference type="Proteomes" id="UP000606194">
    <property type="component" value="Unassembled WGS sequence"/>
</dbReference>
<proteinExistence type="predicted"/>
<sequence>MARMGRILGWPRTRSAVLAAGIHAMYAWERFAGWRRMVSLETPERRDALGGPATAAPEYA</sequence>
<organism evidence="1 2">
    <name type="scientific">Streptomyces humidus</name>
    <dbReference type="NCBI Taxonomy" id="52259"/>
    <lineage>
        <taxon>Bacteria</taxon>
        <taxon>Bacillati</taxon>
        <taxon>Actinomycetota</taxon>
        <taxon>Actinomycetes</taxon>
        <taxon>Kitasatosporales</taxon>
        <taxon>Streptomycetaceae</taxon>
        <taxon>Streptomyces</taxon>
    </lineage>
</organism>
<gene>
    <name evidence="1" type="ORF">GCM10010269_17520</name>
</gene>
<protein>
    <submittedName>
        <fullName evidence="1">Uncharacterized protein</fullName>
    </submittedName>
</protein>
<dbReference type="EMBL" id="BMTL01000006">
    <property type="protein sequence ID" value="GGR78797.1"/>
    <property type="molecule type" value="Genomic_DNA"/>
</dbReference>
<evidence type="ECO:0000313" key="2">
    <source>
        <dbReference type="Proteomes" id="UP000606194"/>
    </source>
</evidence>
<keyword evidence="2" id="KW-1185">Reference proteome</keyword>